<comment type="catalytic activity">
    <reaction evidence="1">
        <text>alpha-D-glucose 1-phosphate = alpha-D-glucose 6-phosphate</text>
        <dbReference type="Rhea" id="RHEA:23536"/>
        <dbReference type="ChEBI" id="CHEBI:58225"/>
        <dbReference type="ChEBI" id="CHEBI:58601"/>
        <dbReference type="EC" id="5.4.2.2"/>
    </reaction>
</comment>
<comment type="similarity">
    <text evidence="2">Belongs to the phosphohexose mutase family.</text>
</comment>
<dbReference type="InterPro" id="IPR005841">
    <property type="entry name" value="Alpha-D-phosphohexomutase_SF"/>
</dbReference>
<evidence type="ECO:0000256" key="5">
    <source>
        <dbReference type="ARBA" id="ARBA00022842"/>
    </source>
</evidence>
<name>A0A7V4TXE2_CALAY</name>
<dbReference type="GO" id="GO:0046872">
    <property type="term" value="F:metal ion binding"/>
    <property type="evidence" value="ECO:0007669"/>
    <property type="project" value="UniProtKB-KW"/>
</dbReference>
<dbReference type="EMBL" id="DRQG01000010">
    <property type="protein sequence ID" value="HGY54221.1"/>
    <property type="molecule type" value="Genomic_DNA"/>
</dbReference>
<evidence type="ECO:0000256" key="6">
    <source>
        <dbReference type="ARBA" id="ARBA00023235"/>
    </source>
</evidence>
<dbReference type="PANTHER" id="PTHR22573:SF2">
    <property type="entry name" value="PHOSPHOGLUCOMUTASE"/>
    <property type="match status" value="1"/>
</dbReference>
<dbReference type="PRINTS" id="PR00509">
    <property type="entry name" value="PGMPMM"/>
</dbReference>
<dbReference type="SUPFAM" id="SSF53738">
    <property type="entry name" value="Phosphoglucomutase, first 3 domains"/>
    <property type="match status" value="3"/>
</dbReference>
<keyword evidence="5" id="KW-0460">Magnesium</keyword>
<evidence type="ECO:0000256" key="4">
    <source>
        <dbReference type="ARBA" id="ARBA00022723"/>
    </source>
</evidence>
<protein>
    <recommendedName>
        <fullName evidence="3">phosphoglucomutase (alpha-D-glucose-1,6-bisphosphate-dependent)</fullName>
        <ecNumber evidence="3">5.4.2.2</ecNumber>
    </recommendedName>
</protein>
<feature type="domain" description="Alpha-D-phosphohexomutase alpha/beta/alpha" evidence="8">
    <location>
        <begin position="290"/>
        <end position="381"/>
    </location>
</feature>
<accession>A0A7V4TXE2</accession>
<dbReference type="InterPro" id="IPR045244">
    <property type="entry name" value="PGM"/>
</dbReference>
<dbReference type="Proteomes" id="UP000885779">
    <property type="component" value="Unassembled WGS sequence"/>
</dbReference>
<evidence type="ECO:0000256" key="2">
    <source>
        <dbReference type="ARBA" id="ARBA00010231"/>
    </source>
</evidence>
<feature type="domain" description="Alpha-D-phosphohexomutase alpha/beta/alpha" evidence="7">
    <location>
        <begin position="96"/>
        <end position="239"/>
    </location>
</feature>
<sequence length="445" mass="49344">MQINKKTNELAGSLLGELHSLSNHLSDTLIEQAARYLQRSSGQSPQLWETANLIGNYFNKNEVDEETLAALKNMINRIREVQGEAAEQSQDATTVVFGTSGWRGVIGRDFTLLNVHKVVRGIIEMMKTDTFLRETGLKDFDEVRQSGILLLRDNRFMGERFCRAARHELAAENIKIYDAGECPTGVGSAVLTELKAAGSINFTPSHNPMEYAGIKFNPADGGPADVHLTKIIEEKANAYMRAGVSFTPSSASYQQLLNKVNAAQMFRDFVEQKSPVFDMPRLRSWLSDNRNDLFILVDNMHGASRGYIQALLGPEVMDELTRAGAIRFIHTDEDFSFHGVKPEPGAANQEPLIEALRQSGRKFTLAVALDPDADRIRFADARMDMDMNRFAPVAYANLLARGLEGGIASTAPSSDFALEIAKREGQKVWETAVGFKHFRQALKSG</sequence>
<organism evidence="9">
    <name type="scientific">Caldithrix abyssi</name>
    <dbReference type="NCBI Taxonomy" id="187145"/>
    <lineage>
        <taxon>Bacteria</taxon>
        <taxon>Pseudomonadati</taxon>
        <taxon>Calditrichota</taxon>
        <taxon>Calditrichia</taxon>
        <taxon>Calditrichales</taxon>
        <taxon>Calditrichaceae</taxon>
        <taxon>Caldithrix</taxon>
    </lineage>
</organism>
<keyword evidence="6" id="KW-0413">Isomerase</keyword>
<comment type="caution">
    <text evidence="9">The sequence shown here is derived from an EMBL/GenBank/DDBJ whole genome shotgun (WGS) entry which is preliminary data.</text>
</comment>
<evidence type="ECO:0000313" key="9">
    <source>
        <dbReference type="EMBL" id="HGY54221.1"/>
    </source>
</evidence>
<evidence type="ECO:0000256" key="3">
    <source>
        <dbReference type="ARBA" id="ARBA00012728"/>
    </source>
</evidence>
<feature type="non-terminal residue" evidence="9">
    <location>
        <position position="445"/>
    </location>
</feature>
<dbReference type="GO" id="GO:0005975">
    <property type="term" value="P:carbohydrate metabolic process"/>
    <property type="evidence" value="ECO:0007669"/>
    <property type="project" value="InterPro"/>
</dbReference>
<dbReference type="Pfam" id="PF02878">
    <property type="entry name" value="PGM_PMM_I"/>
    <property type="match status" value="1"/>
</dbReference>
<dbReference type="GO" id="GO:0004614">
    <property type="term" value="F:phosphoglucomutase activity"/>
    <property type="evidence" value="ECO:0007669"/>
    <property type="project" value="UniProtKB-EC"/>
</dbReference>
<proteinExistence type="inferred from homology"/>
<keyword evidence="4" id="KW-0479">Metal-binding</keyword>
<dbReference type="InterPro" id="IPR005845">
    <property type="entry name" value="A-D-PHexomutase_a/b/a-II"/>
</dbReference>
<evidence type="ECO:0000259" key="7">
    <source>
        <dbReference type="Pfam" id="PF02878"/>
    </source>
</evidence>
<gene>
    <name evidence="9" type="ORF">ENK44_00835</name>
</gene>
<reference evidence="9" key="1">
    <citation type="journal article" date="2020" name="mSystems">
        <title>Genome- and Community-Level Interaction Insights into Carbon Utilization and Element Cycling Functions of Hydrothermarchaeota in Hydrothermal Sediment.</title>
        <authorList>
            <person name="Zhou Z."/>
            <person name="Liu Y."/>
            <person name="Xu W."/>
            <person name="Pan J."/>
            <person name="Luo Z.H."/>
            <person name="Li M."/>
        </authorList>
    </citation>
    <scope>NUCLEOTIDE SEQUENCE [LARGE SCALE GENOMIC DNA]</scope>
    <source>
        <strain evidence="9">HyVt-577</strain>
    </source>
</reference>
<evidence type="ECO:0000256" key="1">
    <source>
        <dbReference type="ARBA" id="ARBA00000443"/>
    </source>
</evidence>
<dbReference type="EC" id="5.4.2.2" evidence="3"/>
<dbReference type="InterPro" id="IPR005844">
    <property type="entry name" value="A-D-PHexomutase_a/b/a-I"/>
</dbReference>
<dbReference type="AlphaFoldDB" id="A0A7V4TXE2"/>
<dbReference type="Gene3D" id="3.40.120.10">
    <property type="entry name" value="Alpha-D-Glucose-1,6-Bisphosphate, subunit A, domain 3"/>
    <property type="match status" value="3"/>
</dbReference>
<dbReference type="PANTHER" id="PTHR22573">
    <property type="entry name" value="PHOSPHOHEXOMUTASE FAMILY MEMBER"/>
    <property type="match status" value="1"/>
</dbReference>
<dbReference type="InterPro" id="IPR016055">
    <property type="entry name" value="A-D-PHexomutase_a/b/a-I/II/III"/>
</dbReference>
<dbReference type="Pfam" id="PF02879">
    <property type="entry name" value="PGM_PMM_II"/>
    <property type="match status" value="1"/>
</dbReference>
<dbReference type="GO" id="GO:0005829">
    <property type="term" value="C:cytosol"/>
    <property type="evidence" value="ECO:0007669"/>
    <property type="project" value="TreeGrafter"/>
</dbReference>
<evidence type="ECO:0000259" key="8">
    <source>
        <dbReference type="Pfam" id="PF02879"/>
    </source>
</evidence>